<dbReference type="Proteomes" id="UP000027138">
    <property type="component" value="Unassembled WGS sequence"/>
</dbReference>
<dbReference type="EMBL" id="KK914352">
    <property type="protein sequence ID" value="KDP39439.1"/>
    <property type="molecule type" value="Genomic_DNA"/>
</dbReference>
<proteinExistence type="predicted"/>
<dbReference type="AlphaFoldDB" id="A0A067L5Q1"/>
<evidence type="ECO:0000313" key="3">
    <source>
        <dbReference type="Proteomes" id="UP000027138"/>
    </source>
</evidence>
<dbReference type="InterPro" id="IPR026960">
    <property type="entry name" value="RVT-Znf"/>
</dbReference>
<evidence type="ECO:0000259" key="1">
    <source>
        <dbReference type="Pfam" id="PF13966"/>
    </source>
</evidence>
<reference evidence="2 3" key="1">
    <citation type="journal article" date="2014" name="PLoS ONE">
        <title>Global Analysis of Gene Expression Profiles in Physic Nut (Jatropha curcas L.) Seedlings Exposed to Salt Stress.</title>
        <authorList>
            <person name="Zhang L."/>
            <person name="Zhang C."/>
            <person name="Wu P."/>
            <person name="Chen Y."/>
            <person name="Li M."/>
            <person name="Jiang H."/>
            <person name="Wu G."/>
        </authorList>
    </citation>
    <scope>NUCLEOTIDE SEQUENCE [LARGE SCALE GENOMIC DNA]</scope>
    <source>
        <strain evidence="3">cv. GZQX0401</strain>
        <tissue evidence="2">Young leaves</tissue>
    </source>
</reference>
<keyword evidence="3" id="KW-1185">Reference proteome</keyword>
<sequence>MDANATVHNLIDFNECCWNREVVLAMFSEEEFSCILRIPLCLQRGEDVNNWIHNKSGQFSVKQAYSVTFNTLVASTMASSSQWSEVSYWKHLWNLHLPSKLKHFFYRACSGQLSIKLALVRWSIPVDPICCRCSEAEANENEEHILLHCSKAQRLWRLSPLRLVISPVDSSIRSWFFKLADSFRTEQLEIVVALAWSIGKLRNAWLFQSTQQSELCVVRQALTMIHDSQTSGMSSGTHLSSSQVQKWSPLVGSTVKINCDAGVLMARNCCGLSFIIRNAKGELLATGLKCIAGVFDV</sequence>
<accession>A0A067L5Q1</accession>
<gene>
    <name evidence="2" type="ORF">JCGZ_03721</name>
</gene>
<name>A0A067L5Q1_JATCU</name>
<dbReference type="Pfam" id="PF13966">
    <property type="entry name" value="zf-RVT"/>
    <property type="match status" value="1"/>
</dbReference>
<organism evidence="2 3">
    <name type="scientific">Jatropha curcas</name>
    <name type="common">Barbados nut</name>
    <dbReference type="NCBI Taxonomy" id="180498"/>
    <lineage>
        <taxon>Eukaryota</taxon>
        <taxon>Viridiplantae</taxon>
        <taxon>Streptophyta</taxon>
        <taxon>Embryophyta</taxon>
        <taxon>Tracheophyta</taxon>
        <taxon>Spermatophyta</taxon>
        <taxon>Magnoliopsida</taxon>
        <taxon>eudicotyledons</taxon>
        <taxon>Gunneridae</taxon>
        <taxon>Pentapetalae</taxon>
        <taxon>rosids</taxon>
        <taxon>fabids</taxon>
        <taxon>Malpighiales</taxon>
        <taxon>Euphorbiaceae</taxon>
        <taxon>Crotonoideae</taxon>
        <taxon>Jatropheae</taxon>
        <taxon>Jatropha</taxon>
    </lineage>
</organism>
<evidence type="ECO:0000313" key="2">
    <source>
        <dbReference type="EMBL" id="KDP39439.1"/>
    </source>
</evidence>
<protein>
    <recommendedName>
        <fullName evidence="1">Reverse transcriptase zinc-binding domain-containing protein</fullName>
    </recommendedName>
</protein>
<dbReference type="STRING" id="180498.A0A067L5Q1"/>
<feature type="domain" description="Reverse transcriptase zinc-binding" evidence="1">
    <location>
        <begin position="59"/>
        <end position="156"/>
    </location>
</feature>
<dbReference type="OrthoDB" id="1751350at2759"/>